<dbReference type="Gene3D" id="3.30.9.30">
    <property type="match status" value="1"/>
</dbReference>
<dbReference type="InterPro" id="IPR007632">
    <property type="entry name" value="Anoctamin"/>
</dbReference>
<evidence type="ECO:0000313" key="9">
    <source>
        <dbReference type="Proteomes" id="UP000789595"/>
    </source>
</evidence>
<sequence length="246" mass="27597">MRSAAWLLEALVVASTARGVAGVTDGAGCGATCGERDAIVGADGKWSAVRRAVLDDNKDWPTREEKRFGITLRLPRVPDGFDTDKTHVSRPAFFRTDAFKYCVDARRPWPTGCSSIGSWSLVLELTSYAATITSALLFAFTGDFLANRKLFSRFLLFIAYECLLVAVKVAYQLLRDTPPFEVKLQRKRVNFLGRKIVADEPDERKEDSDDESEEDEARHPLIVHDRDPEQNLEALRNPDAYRQNLA</sequence>
<feature type="chain" id="PRO_5035202929" description="Anoctamin transmembrane domain-containing protein" evidence="6">
    <location>
        <begin position="23"/>
        <end position="246"/>
    </location>
</feature>
<keyword evidence="6" id="KW-0732">Signal</keyword>
<feature type="region of interest" description="Disordered" evidence="5">
    <location>
        <begin position="200"/>
        <end position="246"/>
    </location>
</feature>
<evidence type="ECO:0000256" key="1">
    <source>
        <dbReference type="ARBA" id="ARBA00004141"/>
    </source>
</evidence>
<keyword evidence="9" id="KW-1185">Reference proteome</keyword>
<dbReference type="PANTHER" id="PTHR12308:SF73">
    <property type="entry name" value="ANOCTAMIN"/>
    <property type="match status" value="1"/>
</dbReference>
<dbReference type="GO" id="GO:0005254">
    <property type="term" value="F:chloride channel activity"/>
    <property type="evidence" value="ECO:0007669"/>
    <property type="project" value="TreeGrafter"/>
</dbReference>
<evidence type="ECO:0000256" key="4">
    <source>
        <dbReference type="ARBA" id="ARBA00023136"/>
    </source>
</evidence>
<keyword evidence="2" id="KW-0812">Transmembrane</keyword>
<gene>
    <name evidence="8" type="ORF">PECAL_4P01610</name>
</gene>
<dbReference type="Pfam" id="PF04547">
    <property type="entry name" value="Anoctamin"/>
    <property type="match status" value="1"/>
</dbReference>
<dbReference type="Proteomes" id="UP000789595">
    <property type="component" value="Unassembled WGS sequence"/>
</dbReference>
<dbReference type="InterPro" id="IPR049452">
    <property type="entry name" value="Anoctamin_TM"/>
</dbReference>
<evidence type="ECO:0000256" key="5">
    <source>
        <dbReference type="SAM" id="MobiDB-lite"/>
    </source>
</evidence>
<dbReference type="InterPro" id="IPR036188">
    <property type="entry name" value="FAD/NAD-bd_sf"/>
</dbReference>
<feature type="signal peptide" evidence="6">
    <location>
        <begin position="1"/>
        <end position="22"/>
    </location>
</feature>
<dbReference type="OrthoDB" id="655030at2759"/>
<dbReference type="EMBL" id="CAKKNE010000004">
    <property type="protein sequence ID" value="CAH0372997.1"/>
    <property type="molecule type" value="Genomic_DNA"/>
</dbReference>
<protein>
    <recommendedName>
        <fullName evidence="7">Anoctamin transmembrane domain-containing protein</fullName>
    </recommendedName>
</protein>
<evidence type="ECO:0000313" key="8">
    <source>
        <dbReference type="EMBL" id="CAH0372997.1"/>
    </source>
</evidence>
<keyword evidence="4" id="KW-0472">Membrane</keyword>
<evidence type="ECO:0000256" key="2">
    <source>
        <dbReference type="ARBA" id="ARBA00022692"/>
    </source>
</evidence>
<feature type="domain" description="Anoctamin transmembrane" evidence="7">
    <location>
        <begin position="94"/>
        <end position="188"/>
    </location>
</feature>
<feature type="compositionally biased region" description="Basic and acidic residues" evidence="5">
    <location>
        <begin position="216"/>
        <end position="229"/>
    </location>
</feature>
<organism evidence="8 9">
    <name type="scientific">Pelagomonas calceolata</name>
    <dbReference type="NCBI Taxonomy" id="35677"/>
    <lineage>
        <taxon>Eukaryota</taxon>
        <taxon>Sar</taxon>
        <taxon>Stramenopiles</taxon>
        <taxon>Ochrophyta</taxon>
        <taxon>Pelagophyceae</taxon>
        <taxon>Pelagomonadales</taxon>
        <taxon>Pelagomonadaceae</taxon>
        <taxon>Pelagomonas</taxon>
    </lineage>
</organism>
<proteinExistence type="predicted"/>
<comment type="caution">
    <text evidence="8">The sequence shown here is derived from an EMBL/GenBank/DDBJ whole genome shotgun (WGS) entry which is preliminary data.</text>
</comment>
<dbReference type="GO" id="GO:0016020">
    <property type="term" value="C:membrane"/>
    <property type="evidence" value="ECO:0007669"/>
    <property type="project" value="UniProtKB-SubCell"/>
</dbReference>
<name>A0A8J2WY05_9STRA</name>
<comment type="subcellular location">
    <subcellularLocation>
        <location evidence="1">Membrane</location>
        <topology evidence="1">Multi-pass membrane protein</topology>
    </subcellularLocation>
</comment>
<keyword evidence="3" id="KW-1133">Transmembrane helix</keyword>
<reference evidence="8" key="1">
    <citation type="submission" date="2021-11" db="EMBL/GenBank/DDBJ databases">
        <authorList>
            <consortium name="Genoscope - CEA"/>
            <person name="William W."/>
        </authorList>
    </citation>
    <scope>NUCLEOTIDE SEQUENCE</scope>
</reference>
<dbReference type="PANTHER" id="PTHR12308">
    <property type="entry name" value="ANOCTAMIN"/>
    <property type="match status" value="1"/>
</dbReference>
<dbReference type="AlphaFoldDB" id="A0A8J2WY05"/>
<evidence type="ECO:0000256" key="6">
    <source>
        <dbReference type="SAM" id="SignalP"/>
    </source>
</evidence>
<evidence type="ECO:0000256" key="3">
    <source>
        <dbReference type="ARBA" id="ARBA00022989"/>
    </source>
</evidence>
<evidence type="ECO:0000259" key="7">
    <source>
        <dbReference type="Pfam" id="PF04547"/>
    </source>
</evidence>
<dbReference type="Gene3D" id="3.50.50.60">
    <property type="entry name" value="FAD/NAD(P)-binding domain"/>
    <property type="match status" value="1"/>
</dbReference>
<accession>A0A8J2WY05</accession>